<comment type="caution">
    <text evidence="2">The sequence shown here is derived from an EMBL/GenBank/DDBJ whole genome shotgun (WGS) entry which is preliminary data.</text>
</comment>
<dbReference type="SUPFAM" id="SSF52047">
    <property type="entry name" value="RNI-like"/>
    <property type="match status" value="2"/>
</dbReference>
<dbReference type="PANTHER" id="PTHR24111">
    <property type="entry name" value="LEUCINE-RICH REPEAT-CONTAINING PROTEIN 34"/>
    <property type="match status" value="1"/>
</dbReference>
<sequence>MVLCRQQFVSTTYAAALCCRLFHFPKPVTDPELAKAETEFRDHLIEKLSNNEISVDNLVDICTVLFAKHAEDACLRPRTMFVDLKRRPNGDVGLFYLARTVICDQDLALLLLTRTAKSYFYGSVMICNDLLFDLGFLLAVRDVADYHSGCSRRRGVLKNDSIPLRTHSVNPKTPFVECEVPVTDPLFRPLCYKYPDPASEIIVSETDKFRDHLINKLSNKEISADQSVEICTELFANFIKDEYGGKGALKLDMSGRNYGDRGLFYIAHNLDQNKVAEEVSFANNGITAEGIKVLDCILPCNRTLKSLDLSRNNIGDEGAKILCNFLVKNYCIQKLQLNRTGLGDEAADAIAEMLKKNSSLRTLELNDNLISYSGFSALAEAFLENKSLRTLYLNRNYGGAFGASALAKGLKGNEALRELFLRGNSIGDEGVRALTDGLSSHKGKLTALDIGKNMITSKGAIHVAEFIKRSKSLLSLNVYINDIKDEGAEKIAEALKWNRSITNIDLGRNDIHAKGATAIAEVLEDNNDITSIIFYNPIGPDGAKALADILKFHGNIKTLNIGWCKIGAEGAEYIADTLKYNNTISTLDLRANKLTDEGAKFLACSLKVIKEGIELLDLCSNQIRDEGAFSISEALKANEDLRLTSLFLAKNFLTKLGKNALLDAGDHVCKMNGKELTIRLSAQKRK</sequence>
<reference evidence="2" key="1">
    <citation type="journal article" date="2023" name="bioRxiv">
        <title>Improved chromosome-level genome assembly for marigold (Tagetes erecta).</title>
        <authorList>
            <person name="Jiang F."/>
            <person name="Yuan L."/>
            <person name="Wang S."/>
            <person name="Wang H."/>
            <person name="Xu D."/>
            <person name="Wang A."/>
            <person name="Fan W."/>
        </authorList>
    </citation>
    <scope>NUCLEOTIDE SEQUENCE</scope>
    <source>
        <strain evidence="2">WSJ</strain>
        <tissue evidence="2">Leaf</tissue>
    </source>
</reference>
<dbReference type="Proteomes" id="UP001229421">
    <property type="component" value="Unassembled WGS sequence"/>
</dbReference>
<gene>
    <name evidence="2" type="ORF">QVD17_03635</name>
</gene>
<dbReference type="InterPro" id="IPR001611">
    <property type="entry name" value="Leu-rich_rpt"/>
</dbReference>
<dbReference type="SMART" id="SM00368">
    <property type="entry name" value="LRR_RI"/>
    <property type="match status" value="11"/>
</dbReference>
<dbReference type="PANTHER" id="PTHR24111:SF0">
    <property type="entry name" value="LEUCINE-RICH REPEAT-CONTAINING PROTEIN"/>
    <property type="match status" value="1"/>
</dbReference>
<dbReference type="Pfam" id="PF13516">
    <property type="entry name" value="LRR_6"/>
    <property type="match status" value="8"/>
</dbReference>
<evidence type="ECO:0000313" key="3">
    <source>
        <dbReference type="Proteomes" id="UP001229421"/>
    </source>
</evidence>
<evidence type="ECO:0000313" key="2">
    <source>
        <dbReference type="EMBL" id="KAK1437835.1"/>
    </source>
</evidence>
<dbReference type="EMBL" id="JAUHHV010000001">
    <property type="protein sequence ID" value="KAK1437835.1"/>
    <property type="molecule type" value="Genomic_DNA"/>
</dbReference>
<keyword evidence="1" id="KW-0677">Repeat</keyword>
<dbReference type="AlphaFoldDB" id="A0AAD8P3J5"/>
<keyword evidence="3" id="KW-1185">Reference proteome</keyword>
<proteinExistence type="predicted"/>
<name>A0AAD8P3J5_TARER</name>
<dbReference type="InterPro" id="IPR032675">
    <property type="entry name" value="LRR_dom_sf"/>
</dbReference>
<organism evidence="2 3">
    <name type="scientific">Tagetes erecta</name>
    <name type="common">African marigold</name>
    <dbReference type="NCBI Taxonomy" id="13708"/>
    <lineage>
        <taxon>Eukaryota</taxon>
        <taxon>Viridiplantae</taxon>
        <taxon>Streptophyta</taxon>
        <taxon>Embryophyta</taxon>
        <taxon>Tracheophyta</taxon>
        <taxon>Spermatophyta</taxon>
        <taxon>Magnoliopsida</taxon>
        <taxon>eudicotyledons</taxon>
        <taxon>Gunneridae</taxon>
        <taxon>Pentapetalae</taxon>
        <taxon>asterids</taxon>
        <taxon>campanulids</taxon>
        <taxon>Asterales</taxon>
        <taxon>Asteraceae</taxon>
        <taxon>Asteroideae</taxon>
        <taxon>Heliantheae alliance</taxon>
        <taxon>Tageteae</taxon>
        <taxon>Tagetes</taxon>
    </lineage>
</organism>
<dbReference type="InterPro" id="IPR052201">
    <property type="entry name" value="LRR-containing_regulator"/>
</dbReference>
<evidence type="ECO:0000256" key="1">
    <source>
        <dbReference type="ARBA" id="ARBA00022737"/>
    </source>
</evidence>
<dbReference type="Gene3D" id="3.80.10.10">
    <property type="entry name" value="Ribonuclease Inhibitor"/>
    <property type="match status" value="4"/>
</dbReference>
<accession>A0AAD8P3J5</accession>
<dbReference type="FunFam" id="3.80.10.10:FF:001374">
    <property type="entry name" value="RNI-like superfamily protein"/>
    <property type="match status" value="1"/>
</dbReference>
<protein>
    <submittedName>
        <fullName evidence="2">Uncharacterized protein</fullName>
    </submittedName>
</protein>